<keyword evidence="2" id="KW-1185">Reference proteome</keyword>
<keyword evidence="1" id="KW-0732">Signal</keyword>
<evidence type="ECO:0000256" key="1">
    <source>
        <dbReference type="SAM" id="SignalP"/>
    </source>
</evidence>
<name>A0A7E4ZV52_PANRE</name>
<dbReference type="AlphaFoldDB" id="A0A7E4ZV52"/>
<reference evidence="2" key="1">
    <citation type="journal article" date="2013" name="Genetics">
        <title>The draft genome and transcriptome of Panagrellus redivivus are shaped by the harsh demands of a free-living lifestyle.</title>
        <authorList>
            <person name="Srinivasan J."/>
            <person name="Dillman A.R."/>
            <person name="Macchietto M.G."/>
            <person name="Heikkinen L."/>
            <person name="Lakso M."/>
            <person name="Fracchia K.M."/>
            <person name="Antoshechkin I."/>
            <person name="Mortazavi A."/>
            <person name="Wong G."/>
            <person name="Sternberg P.W."/>
        </authorList>
    </citation>
    <scope>NUCLEOTIDE SEQUENCE [LARGE SCALE GENOMIC DNA]</scope>
    <source>
        <strain evidence="2">MT8872</strain>
    </source>
</reference>
<feature type="chain" id="PRO_5028947452" evidence="1">
    <location>
        <begin position="21"/>
        <end position="83"/>
    </location>
</feature>
<accession>A0A7E4ZV52</accession>
<dbReference type="WBParaSite" id="Pan_g19108.t1">
    <property type="protein sequence ID" value="Pan_g19108.t1"/>
    <property type="gene ID" value="Pan_g19108"/>
</dbReference>
<proteinExistence type="predicted"/>
<protein>
    <submittedName>
        <fullName evidence="3">Secreted protein</fullName>
    </submittedName>
</protein>
<reference evidence="3" key="2">
    <citation type="submission" date="2020-10" db="UniProtKB">
        <authorList>
            <consortium name="WormBaseParasite"/>
        </authorList>
    </citation>
    <scope>IDENTIFICATION</scope>
</reference>
<evidence type="ECO:0000313" key="2">
    <source>
        <dbReference type="Proteomes" id="UP000492821"/>
    </source>
</evidence>
<organism evidence="2 3">
    <name type="scientific">Panagrellus redivivus</name>
    <name type="common">Microworm</name>
    <dbReference type="NCBI Taxonomy" id="6233"/>
    <lineage>
        <taxon>Eukaryota</taxon>
        <taxon>Metazoa</taxon>
        <taxon>Ecdysozoa</taxon>
        <taxon>Nematoda</taxon>
        <taxon>Chromadorea</taxon>
        <taxon>Rhabditida</taxon>
        <taxon>Tylenchina</taxon>
        <taxon>Panagrolaimomorpha</taxon>
        <taxon>Panagrolaimoidea</taxon>
        <taxon>Panagrolaimidae</taxon>
        <taxon>Panagrellus</taxon>
    </lineage>
</organism>
<evidence type="ECO:0000313" key="3">
    <source>
        <dbReference type="WBParaSite" id="Pan_g19108.t1"/>
    </source>
</evidence>
<sequence>MNGLIMIVRFFALLASVAWCDEIVFKAQRFKLVLNSMKCEQKLRNRSFWTTVSRQQWRTGDVTVNAIQLFRVTNESTKSPLAL</sequence>
<dbReference type="Proteomes" id="UP000492821">
    <property type="component" value="Unassembled WGS sequence"/>
</dbReference>
<feature type="signal peptide" evidence="1">
    <location>
        <begin position="1"/>
        <end position="20"/>
    </location>
</feature>